<keyword evidence="2" id="KW-1185">Reference proteome</keyword>
<gene>
    <name evidence="1" type="ORF">SCHPADRAFT_406531</name>
</gene>
<evidence type="ECO:0000313" key="2">
    <source>
        <dbReference type="Proteomes" id="UP000053477"/>
    </source>
</evidence>
<protein>
    <submittedName>
        <fullName evidence="1">Uncharacterized protein</fullName>
    </submittedName>
</protein>
<evidence type="ECO:0000313" key="1">
    <source>
        <dbReference type="EMBL" id="KLO12676.1"/>
    </source>
</evidence>
<sequence>MFLVPFATNDVTVKRDVRAEPQHLIVIYWTEGTRTRRSDESTEARRAQFSDIAFDYAHDIKMRRFASIFHLIAHYEKMVRRCSDYCEGLSTTAFDSATLVPKFWTSASEKAPSIWMHSTQLRVYTDGRIQSLRRIREPHATIQNSVSFEMTSATDFGIV</sequence>
<organism evidence="1 2">
    <name type="scientific">Schizopora paradoxa</name>
    <dbReference type="NCBI Taxonomy" id="27342"/>
    <lineage>
        <taxon>Eukaryota</taxon>
        <taxon>Fungi</taxon>
        <taxon>Dikarya</taxon>
        <taxon>Basidiomycota</taxon>
        <taxon>Agaricomycotina</taxon>
        <taxon>Agaricomycetes</taxon>
        <taxon>Hymenochaetales</taxon>
        <taxon>Schizoporaceae</taxon>
        <taxon>Schizopora</taxon>
    </lineage>
</organism>
<dbReference type="EMBL" id="KQ085973">
    <property type="protein sequence ID" value="KLO12676.1"/>
    <property type="molecule type" value="Genomic_DNA"/>
</dbReference>
<dbReference type="Proteomes" id="UP000053477">
    <property type="component" value="Unassembled WGS sequence"/>
</dbReference>
<accession>A0A0H2S754</accession>
<proteinExistence type="predicted"/>
<reference evidence="1 2" key="1">
    <citation type="submission" date="2015-04" db="EMBL/GenBank/DDBJ databases">
        <title>Complete genome sequence of Schizopora paradoxa KUC8140, a cosmopolitan wood degrader in East Asia.</title>
        <authorList>
            <consortium name="DOE Joint Genome Institute"/>
            <person name="Min B."/>
            <person name="Park H."/>
            <person name="Jang Y."/>
            <person name="Kim J.-J."/>
            <person name="Kim K.H."/>
            <person name="Pangilinan J."/>
            <person name="Lipzen A."/>
            <person name="Riley R."/>
            <person name="Grigoriev I.V."/>
            <person name="Spatafora J.W."/>
            <person name="Choi I.-G."/>
        </authorList>
    </citation>
    <scope>NUCLEOTIDE SEQUENCE [LARGE SCALE GENOMIC DNA]</scope>
    <source>
        <strain evidence="1 2">KUC8140</strain>
    </source>
</reference>
<name>A0A0H2S754_9AGAM</name>
<dbReference type="InParanoid" id="A0A0H2S754"/>
<dbReference type="AlphaFoldDB" id="A0A0H2S754"/>